<dbReference type="EMBL" id="JAMBED010000024">
    <property type="protein sequence ID" value="MCL1552041.1"/>
    <property type="molecule type" value="Genomic_DNA"/>
</dbReference>
<dbReference type="RefSeq" id="WP_249047003.1">
    <property type="nucleotide sequence ID" value="NZ_CP142084.2"/>
</dbReference>
<keyword evidence="3" id="KW-1185">Reference proteome</keyword>
<dbReference type="GeneID" id="97213120"/>
<name>A0ABT0LRW6_9XANT</name>
<reference evidence="2" key="1">
    <citation type="submission" date="2022-04" db="EMBL/GenBank/DDBJ databases">
        <title>Genomic comparison of 19 strains of Xanthomonas nasturtii, a newly emerging watercress pathogen.</title>
        <authorList>
            <person name="Harrison J."/>
            <person name="Greer S."/>
            <person name="Hussain R."/>
            <person name="Lascelles D."/>
            <person name="Roberts M."/>
            <person name="Carter B."/>
            <person name="Bryning A."/>
            <person name="Carroll S."/>
            <person name="Aspin A."/>
            <person name="Cruz L."/>
            <person name="Cruz J."/>
            <person name="Grant M."/>
            <person name="Vicente J."/>
            <person name="Studholme D.J."/>
        </authorList>
    </citation>
    <scope>NUCLEOTIDE SEQUENCE</scope>
    <source>
        <strain evidence="2">10016B</strain>
    </source>
</reference>
<proteinExistence type="predicted"/>
<organism evidence="2 3">
    <name type="scientific">Xanthomonas nasturtii</name>
    <dbReference type="NCBI Taxonomy" id="1843581"/>
    <lineage>
        <taxon>Bacteria</taxon>
        <taxon>Pseudomonadati</taxon>
        <taxon>Pseudomonadota</taxon>
        <taxon>Gammaproteobacteria</taxon>
        <taxon>Lysobacterales</taxon>
        <taxon>Lysobacteraceae</taxon>
        <taxon>Xanthomonas</taxon>
    </lineage>
</organism>
<gene>
    <name evidence="2" type="ORF">M3O51_12185</name>
</gene>
<protein>
    <submittedName>
        <fullName evidence="2">Uncharacterized protein</fullName>
    </submittedName>
</protein>
<sequence length="242" mass="25592">MLTVLVTAQAAAVTPTPRHAPSATAAVPADDIYRTGQRWSVPGEWDFTVDSARVATVTIPNHGGSGVPMPVILLTHRYKNPGFDDSTNFKDGGASTLAFSKAHLDVVDANDAGNGGAGNYPVHIKLVEDSNGQKVGQEMVGAQWTSAFKKKPKTVKVTVSHDDSRLKLHEGPSGPGRGHPASEVACEQARAQQLTALHLPAAAIAAGAPAWRWFGESTPHCQVDGLSIRQRMQQGLIASDQH</sequence>
<evidence type="ECO:0000313" key="2">
    <source>
        <dbReference type="EMBL" id="MCL1552041.1"/>
    </source>
</evidence>
<evidence type="ECO:0000313" key="3">
    <source>
        <dbReference type="Proteomes" id="UP001167357"/>
    </source>
</evidence>
<dbReference type="Proteomes" id="UP001167357">
    <property type="component" value="Unassembled WGS sequence"/>
</dbReference>
<feature type="region of interest" description="Disordered" evidence="1">
    <location>
        <begin position="158"/>
        <end position="183"/>
    </location>
</feature>
<comment type="caution">
    <text evidence="2">The sequence shown here is derived from an EMBL/GenBank/DDBJ whole genome shotgun (WGS) entry which is preliminary data.</text>
</comment>
<accession>A0ABT0LRW6</accession>
<feature type="compositionally biased region" description="Basic and acidic residues" evidence="1">
    <location>
        <begin position="159"/>
        <end position="170"/>
    </location>
</feature>
<evidence type="ECO:0000256" key="1">
    <source>
        <dbReference type="SAM" id="MobiDB-lite"/>
    </source>
</evidence>